<dbReference type="eggNOG" id="COG0770">
    <property type="taxonomic scope" value="Bacteria"/>
</dbReference>
<accession>W0A8B1</accession>
<dbReference type="GO" id="GO:0008360">
    <property type="term" value="P:regulation of cell shape"/>
    <property type="evidence" value="ECO:0007669"/>
    <property type="project" value="UniProtKB-KW"/>
</dbReference>
<comment type="pathway">
    <text evidence="10 11">Cell wall biogenesis; peptidoglycan biosynthesis.</text>
</comment>
<dbReference type="OrthoDB" id="9801978at2"/>
<dbReference type="InterPro" id="IPR035911">
    <property type="entry name" value="MurE/MurF_N"/>
</dbReference>
<sequence length="480" mass="49628">MTPLWTAFEIASVTDGEVHGGFSATGVAFDSREVGPGDLFVALAGENTDGHRFVDQAFAQGAAGAIVSRPIAQPHVLVNDVTAALSAIDARPHVLVRDTMTALNELGAASRARSAGRIAGVTGSVGKTGTKEALFQALDRAAPGLAHRSVKSYNNHTGVPLSLARMPREAHYGVFEMGMNHAGELAALTRLVRPHVALVTAIAPAHAAYFSGEEEIADAKGEIFEGLEPGGIAIIPFDSPHRDRLLAKARRHAGTIWTFGRGEGADVRALSSARTDRGTAVVARLPGGELRYTVAAPGDHWVSNSLAVLAAVEALGGDLAAAGLALAEMEGLAGRGARSRVAVDGGEALVIDESYNANPTSMTATIRQLGEEPAKRRVAVLGGMRELGAKSDDYHAALVGPLLAAGVDYALLVGEEMAPLASRLEGSVDFDHVPDAAAARERLLVRIRPGDAVLVKGSNAIGLARLVEAMTSGAMAGGKT</sequence>
<comment type="function">
    <text evidence="10 11">Involved in cell wall formation. Catalyzes the final step in the synthesis of UDP-N-acetylmuramoyl-pentapeptide, the precursor of murein.</text>
</comment>
<dbReference type="GO" id="GO:0005737">
    <property type="term" value="C:cytoplasm"/>
    <property type="evidence" value="ECO:0007669"/>
    <property type="project" value="UniProtKB-SubCell"/>
</dbReference>
<dbReference type="HAMAP" id="MF_02019">
    <property type="entry name" value="MurF"/>
    <property type="match status" value="1"/>
</dbReference>
<keyword evidence="3 10" id="KW-0132">Cell division</keyword>
<name>W0A8B1_9SPHN</name>
<dbReference type="GO" id="GO:0047480">
    <property type="term" value="F:UDP-N-acetylmuramoyl-tripeptide-D-alanyl-D-alanine ligase activity"/>
    <property type="evidence" value="ECO:0007669"/>
    <property type="project" value="UniProtKB-UniRule"/>
</dbReference>
<dbReference type="STRING" id="1123269.NX02_00720"/>
<keyword evidence="7 10" id="KW-0573">Peptidoglycan synthesis</keyword>
<evidence type="ECO:0000256" key="9">
    <source>
        <dbReference type="ARBA" id="ARBA00023316"/>
    </source>
</evidence>
<evidence type="ECO:0000256" key="10">
    <source>
        <dbReference type="HAMAP-Rule" id="MF_02019"/>
    </source>
</evidence>
<comment type="caution">
    <text evidence="10">Lacks conserved residue(s) required for the propagation of feature annotation.</text>
</comment>
<keyword evidence="4 10" id="KW-0547">Nucleotide-binding</keyword>
<dbReference type="NCBIfam" id="TIGR01143">
    <property type="entry name" value="murF"/>
    <property type="match status" value="1"/>
</dbReference>
<dbReference type="AlphaFoldDB" id="W0A8B1"/>
<evidence type="ECO:0000256" key="5">
    <source>
        <dbReference type="ARBA" id="ARBA00022840"/>
    </source>
</evidence>
<evidence type="ECO:0000256" key="2">
    <source>
        <dbReference type="ARBA" id="ARBA00022598"/>
    </source>
</evidence>
<comment type="catalytic activity">
    <reaction evidence="10 11">
        <text>D-alanyl-D-alanine + UDP-N-acetyl-alpha-D-muramoyl-L-alanyl-gamma-D-glutamyl-meso-2,6-diaminopimelate + ATP = UDP-N-acetyl-alpha-D-muramoyl-L-alanyl-gamma-D-glutamyl-meso-2,6-diaminopimeloyl-D-alanyl-D-alanine + ADP + phosphate + H(+)</text>
        <dbReference type="Rhea" id="RHEA:28374"/>
        <dbReference type="ChEBI" id="CHEBI:15378"/>
        <dbReference type="ChEBI" id="CHEBI:30616"/>
        <dbReference type="ChEBI" id="CHEBI:43474"/>
        <dbReference type="ChEBI" id="CHEBI:57822"/>
        <dbReference type="ChEBI" id="CHEBI:61386"/>
        <dbReference type="ChEBI" id="CHEBI:83905"/>
        <dbReference type="ChEBI" id="CHEBI:456216"/>
        <dbReference type="EC" id="6.3.2.10"/>
    </reaction>
</comment>
<dbReference type="Pfam" id="PF08245">
    <property type="entry name" value="Mur_ligase_M"/>
    <property type="match status" value="1"/>
</dbReference>
<dbReference type="InterPro" id="IPR051046">
    <property type="entry name" value="MurCDEF_CellWall_CoF430Synth"/>
</dbReference>
<dbReference type="SUPFAM" id="SSF63418">
    <property type="entry name" value="MurE/MurF N-terminal domain"/>
    <property type="match status" value="1"/>
</dbReference>
<dbReference type="InterPro" id="IPR036615">
    <property type="entry name" value="Mur_ligase_C_dom_sf"/>
</dbReference>
<reference evidence="15 16" key="1">
    <citation type="submission" date="2013-07" db="EMBL/GenBank/DDBJ databases">
        <title>Completed genome of Sphingomonas sanxanigenens NX02.</title>
        <authorList>
            <person name="Ma T."/>
            <person name="Huang H."/>
            <person name="Wu M."/>
            <person name="Li X."/>
            <person name="Li G."/>
        </authorList>
    </citation>
    <scope>NUCLEOTIDE SEQUENCE [LARGE SCALE GENOMIC DNA]</scope>
    <source>
        <strain evidence="15 16">NX02</strain>
    </source>
</reference>
<dbReference type="HOGENOM" id="CLU_031507_4_1_5"/>
<evidence type="ECO:0000256" key="4">
    <source>
        <dbReference type="ARBA" id="ARBA00022741"/>
    </source>
</evidence>
<evidence type="ECO:0000259" key="13">
    <source>
        <dbReference type="Pfam" id="PF02875"/>
    </source>
</evidence>
<dbReference type="EC" id="6.3.2.10" evidence="10 11"/>
<keyword evidence="8 10" id="KW-0131">Cell cycle</keyword>
<evidence type="ECO:0000313" key="16">
    <source>
        <dbReference type="Proteomes" id="UP000018851"/>
    </source>
</evidence>
<evidence type="ECO:0000313" key="15">
    <source>
        <dbReference type="EMBL" id="AHE51910.1"/>
    </source>
</evidence>
<dbReference type="Pfam" id="PF02875">
    <property type="entry name" value="Mur_ligase_C"/>
    <property type="match status" value="1"/>
</dbReference>
<dbReference type="PANTHER" id="PTHR43024:SF1">
    <property type="entry name" value="UDP-N-ACETYLMURAMOYL-TRIPEPTIDE--D-ALANYL-D-ALANINE LIGASE"/>
    <property type="match status" value="1"/>
</dbReference>
<keyword evidence="9 10" id="KW-0961">Cell wall biogenesis/degradation</keyword>
<dbReference type="GO" id="GO:0005524">
    <property type="term" value="F:ATP binding"/>
    <property type="evidence" value="ECO:0007669"/>
    <property type="project" value="UniProtKB-UniRule"/>
</dbReference>
<dbReference type="PATRIC" id="fig|1123269.5.peg.142"/>
<evidence type="ECO:0000256" key="6">
    <source>
        <dbReference type="ARBA" id="ARBA00022960"/>
    </source>
</evidence>
<dbReference type="KEGG" id="ssan:NX02_00720"/>
<evidence type="ECO:0000259" key="12">
    <source>
        <dbReference type="Pfam" id="PF01225"/>
    </source>
</evidence>
<dbReference type="InterPro" id="IPR005863">
    <property type="entry name" value="UDP-N-AcMur_synth"/>
</dbReference>
<dbReference type="Gene3D" id="3.40.1190.10">
    <property type="entry name" value="Mur-like, catalytic domain"/>
    <property type="match status" value="1"/>
</dbReference>
<keyword evidence="16" id="KW-1185">Reference proteome</keyword>
<feature type="domain" description="Mur ligase C-terminal" evidence="13">
    <location>
        <begin position="347"/>
        <end position="458"/>
    </location>
</feature>
<keyword evidence="2 10" id="KW-0436">Ligase</keyword>
<evidence type="ECO:0000259" key="14">
    <source>
        <dbReference type="Pfam" id="PF08245"/>
    </source>
</evidence>
<dbReference type="PANTHER" id="PTHR43024">
    <property type="entry name" value="UDP-N-ACETYLMURAMOYL-TRIPEPTIDE--D-ALANYL-D-ALANINE LIGASE"/>
    <property type="match status" value="1"/>
</dbReference>
<dbReference type="Gene3D" id="3.90.190.20">
    <property type="entry name" value="Mur ligase, C-terminal domain"/>
    <property type="match status" value="1"/>
</dbReference>
<evidence type="ECO:0000256" key="1">
    <source>
        <dbReference type="ARBA" id="ARBA00022490"/>
    </source>
</evidence>
<evidence type="ECO:0000256" key="8">
    <source>
        <dbReference type="ARBA" id="ARBA00023306"/>
    </source>
</evidence>
<proteinExistence type="inferred from homology"/>
<keyword evidence="5 10" id="KW-0067">ATP-binding</keyword>
<dbReference type="SUPFAM" id="SSF53244">
    <property type="entry name" value="MurD-like peptide ligases, peptide-binding domain"/>
    <property type="match status" value="1"/>
</dbReference>
<feature type="domain" description="Mur ligase N-terminal catalytic" evidence="12">
    <location>
        <begin position="25"/>
        <end position="108"/>
    </location>
</feature>
<feature type="domain" description="Mur ligase central" evidence="14">
    <location>
        <begin position="121"/>
        <end position="312"/>
    </location>
</feature>
<evidence type="ECO:0000256" key="3">
    <source>
        <dbReference type="ARBA" id="ARBA00022618"/>
    </source>
</evidence>
<evidence type="ECO:0000256" key="11">
    <source>
        <dbReference type="RuleBase" id="RU004136"/>
    </source>
</evidence>
<organism evidence="15 16">
    <name type="scientific">Sphingomonas sanxanigenens DSM 19645 = NX02</name>
    <dbReference type="NCBI Taxonomy" id="1123269"/>
    <lineage>
        <taxon>Bacteria</taxon>
        <taxon>Pseudomonadati</taxon>
        <taxon>Pseudomonadota</taxon>
        <taxon>Alphaproteobacteria</taxon>
        <taxon>Sphingomonadales</taxon>
        <taxon>Sphingomonadaceae</taxon>
        <taxon>Sphingomonas</taxon>
    </lineage>
</organism>
<dbReference type="InterPro" id="IPR013221">
    <property type="entry name" value="Mur_ligase_cen"/>
</dbReference>
<dbReference type="GO" id="GO:0071555">
    <property type="term" value="P:cell wall organization"/>
    <property type="evidence" value="ECO:0007669"/>
    <property type="project" value="UniProtKB-KW"/>
</dbReference>
<dbReference type="Gene3D" id="3.40.1390.10">
    <property type="entry name" value="MurE/MurF, N-terminal domain"/>
    <property type="match status" value="1"/>
</dbReference>
<dbReference type="RefSeq" id="WP_025290295.1">
    <property type="nucleotide sequence ID" value="NZ_CP006644.1"/>
</dbReference>
<dbReference type="InterPro" id="IPR036565">
    <property type="entry name" value="Mur-like_cat_sf"/>
</dbReference>
<dbReference type="SUPFAM" id="SSF53623">
    <property type="entry name" value="MurD-like peptide ligases, catalytic domain"/>
    <property type="match status" value="1"/>
</dbReference>
<gene>
    <name evidence="10" type="primary">murF</name>
    <name evidence="15" type="ORF">NX02_00720</name>
</gene>
<comment type="similarity">
    <text evidence="10">Belongs to the MurCDEF family. MurF subfamily.</text>
</comment>
<evidence type="ECO:0000256" key="7">
    <source>
        <dbReference type="ARBA" id="ARBA00022984"/>
    </source>
</evidence>
<dbReference type="Pfam" id="PF01225">
    <property type="entry name" value="Mur_ligase"/>
    <property type="match status" value="1"/>
</dbReference>
<dbReference type="InterPro" id="IPR004101">
    <property type="entry name" value="Mur_ligase_C"/>
</dbReference>
<dbReference type="InterPro" id="IPR000713">
    <property type="entry name" value="Mur_ligase_N"/>
</dbReference>
<dbReference type="EMBL" id="CP006644">
    <property type="protein sequence ID" value="AHE51910.1"/>
    <property type="molecule type" value="Genomic_DNA"/>
</dbReference>
<dbReference type="Proteomes" id="UP000018851">
    <property type="component" value="Chromosome"/>
</dbReference>
<dbReference type="GO" id="GO:0051301">
    <property type="term" value="P:cell division"/>
    <property type="evidence" value="ECO:0007669"/>
    <property type="project" value="UniProtKB-KW"/>
</dbReference>
<comment type="subcellular location">
    <subcellularLocation>
        <location evidence="10 11">Cytoplasm</location>
    </subcellularLocation>
</comment>
<protein>
    <recommendedName>
        <fullName evidence="10 11">UDP-N-acetylmuramoyl-tripeptide--D-alanyl-D-alanine ligase</fullName>
        <ecNumber evidence="10 11">6.3.2.10</ecNumber>
    </recommendedName>
    <alternativeName>
        <fullName evidence="10">D-alanyl-D-alanine-adding enzyme</fullName>
    </alternativeName>
</protein>
<dbReference type="UniPathway" id="UPA00219"/>
<dbReference type="GO" id="GO:0009252">
    <property type="term" value="P:peptidoglycan biosynthetic process"/>
    <property type="evidence" value="ECO:0007669"/>
    <property type="project" value="UniProtKB-UniRule"/>
</dbReference>
<keyword evidence="1 10" id="KW-0963">Cytoplasm</keyword>
<dbReference type="GO" id="GO:0008766">
    <property type="term" value="F:UDP-N-acetylmuramoylalanyl-D-glutamyl-2,6-diaminopimelate-D-alanyl-D-alanine ligase activity"/>
    <property type="evidence" value="ECO:0007669"/>
    <property type="project" value="RHEA"/>
</dbReference>
<keyword evidence="6 10" id="KW-0133">Cell shape</keyword>